<dbReference type="Proteomes" id="UP000199372">
    <property type="component" value="Unassembled WGS sequence"/>
</dbReference>
<dbReference type="NCBIfam" id="TIGR00255">
    <property type="entry name" value="YicC/YloC family endoribonuclease"/>
    <property type="match status" value="1"/>
</dbReference>
<dbReference type="GO" id="GO:0004521">
    <property type="term" value="F:RNA endonuclease activity"/>
    <property type="evidence" value="ECO:0007669"/>
    <property type="project" value="InterPro"/>
</dbReference>
<gene>
    <name evidence="8" type="ORF">SAMN04488011_101675</name>
</gene>
<proteinExistence type="inferred from homology"/>
<comment type="similarity">
    <text evidence="5">Belongs to the YicC/YloC family.</text>
</comment>
<dbReference type="InterPro" id="IPR013527">
    <property type="entry name" value="YicC-like_N"/>
</dbReference>
<protein>
    <submittedName>
        <fullName evidence="8">TIGR00255 family protein</fullName>
    </submittedName>
</protein>
<evidence type="ECO:0000256" key="3">
    <source>
        <dbReference type="ARBA" id="ARBA00022759"/>
    </source>
</evidence>
<dbReference type="EMBL" id="FOCM01000001">
    <property type="protein sequence ID" value="SEM84640.1"/>
    <property type="molecule type" value="Genomic_DNA"/>
</dbReference>
<dbReference type="InterPro" id="IPR013551">
    <property type="entry name" value="YicC-like_C"/>
</dbReference>
<evidence type="ECO:0000256" key="2">
    <source>
        <dbReference type="ARBA" id="ARBA00022722"/>
    </source>
</evidence>
<dbReference type="RefSeq" id="WP_091844218.1">
    <property type="nucleotide sequence ID" value="NZ_FOCM01000001.1"/>
</dbReference>
<dbReference type="Pfam" id="PF03755">
    <property type="entry name" value="YicC-like_N"/>
    <property type="match status" value="1"/>
</dbReference>
<dbReference type="OrthoDB" id="9771229at2"/>
<evidence type="ECO:0000256" key="4">
    <source>
        <dbReference type="ARBA" id="ARBA00022801"/>
    </source>
</evidence>
<dbReference type="PANTHER" id="PTHR30636">
    <property type="entry name" value="UPF0701 PROTEIN YICC"/>
    <property type="match status" value="1"/>
</dbReference>
<keyword evidence="4" id="KW-0378">Hydrolase</keyword>
<keyword evidence="9" id="KW-1185">Reference proteome</keyword>
<keyword evidence="3" id="KW-0255">Endonuclease</keyword>
<feature type="domain" description="Endoribonuclease YicC-like N-terminal" evidence="6">
    <location>
        <begin position="3"/>
        <end position="159"/>
    </location>
</feature>
<sequence length="297" mass="31055">MPQSMTAYASGTGAHGPFSWTWELRSVNARGLDLRPRTPDWIDGLDPALRGALQQALARGSVSLSLRLTREAAGGDGPDTAALDAALAQIGAVEARAAQQGMSLAPARAADVMALAQSKGPVQSTPEEIAALREALVADFTGNLLPPFLAMRASEGAAISDVLAAQLDEIAGLVETAAAQATDRAGAAREALNAALARVMDGAPDADPDRVAQELALLAVKGDVTEEIDRLRAHVSAAREMLAKDAPVGRKLDFLSQEFNREANTLCSKSQDTALTATGLALKTVIDQMREQVQNLE</sequence>
<dbReference type="AlphaFoldDB" id="A0A1H8BP31"/>
<organism evidence="8 9">
    <name type="scientific">Palleronia pelagia</name>
    <dbReference type="NCBI Taxonomy" id="387096"/>
    <lineage>
        <taxon>Bacteria</taxon>
        <taxon>Pseudomonadati</taxon>
        <taxon>Pseudomonadota</taxon>
        <taxon>Alphaproteobacteria</taxon>
        <taxon>Rhodobacterales</taxon>
        <taxon>Roseobacteraceae</taxon>
        <taxon>Palleronia</taxon>
    </lineage>
</organism>
<evidence type="ECO:0000313" key="9">
    <source>
        <dbReference type="Proteomes" id="UP000199372"/>
    </source>
</evidence>
<dbReference type="Pfam" id="PF08340">
    <property type="entry name" value="YicC-like_C"/>
    <property type="match status" value="1"/>
</dbReference>
<evidence type="ECO:0000313" key="8">
    <source>
        <dbReference type="EMBL" id="SEM84640.1"/>
    </source>
</evidence>
<evidence type="ECO:0000259" key="7">
    <source>
        <dbReference type="Pfam" id="PF08340"/>
    </source>
</evidence>
<reference evidence="9" key="1">
    <citation type="submission" date="2016-10" db="EMBL/GenBank/DDBJ databases">
        <authorList>
            <person name="Varghese N."/>
            <person name="Submissions S."/>
        </authorList>
    </citation>
    <scope>NUCLEOTIDE SEQUENCE [LARGE SCALE GENOMIC DNA]</scope>
    <source>
        <strain evidence="9">DSM 26893</strain>
    </source>
</reference>
<dbReference type="InterPro" id="IPR005229">
    <property type="entry name" value="YicC/YloC-like"/>
</dbReference>
<feature type="domain" description="Endoribonuclease YicC-like C-terminal" evidence="7">
    <location>
        <begin position="180"/>
        <end position="297"/>
    </location>
</feature>
<comment type="cofactor">
    <cofactor evidence="1">
        <name>a divalent metal cation</name>
        <dbReference type="ChEBI" id="CHEBI:60240"/>
    </cofactor>
</comment>
<evidence type="ECO:0000259" key="6">
    <source>
        <dbReference type="Pfam" id="PF03755"/>
    </source>
</evidence>
<dbReference type="PANTHER" id="PTHR30636:SF3">
    <property type="entry name" value="UPF0701 PROTEIN YICC"/>
    <property type="match status" value="1"/>
</dbReference>
<dbReference type="GO" id="GO:0016787">
    <property type="term" value="F:hydrolase activity"/>
    <property type="evidence" value="ECO:0007669"/>
    <property type="project" value="UniProtKB-KW"/>
</dbReference>
<evidence type="ECO:0000256" key="1">
    <source>
        <dbReference type="ARBA" id="ARBA00001968"/>
    </source>
</evidence>
<evidence type="ECO:0000256" key="5">
    <source>
        <dbReference type="ARBA" id="ARBA00035648"/>
    </source>
</evidence>
<accession>A0A1H8BP31</accession>
<name>A0A1H8BP31_9RHOB</name>
<keyword evidence="2" id="KW-0540">Nuclease</keyword>